<protein>
    <recommendedName>
        <fullName evidence="4">Guanine nucleotide-binding protein subunit beta-like protein</fullName>
    </recommendedName>
</protein>
<dbReference type="PROSITE" id="PS50082">
    <property type="entry name" value="WD_REPEATS_2"/>
    <property type="match status" value="1"/>
</dbReference>
<evidence type="ECO:0000313" key="3">
    <source>
        <dbReference type="Proteomes" id="UP001530315"/>
    </source>
</evidence>
<keyword evidence="3" id="KW-1185">Reference proteome</keyword>
<gene>
    <name evidence="2" type="ORF">ACHAW5_009302</name>
</gene>
<keyword evidence="1" id="KW-0853">WD repeat</keyword>
<dbReference type="InterPro" id="IPR036322">
    <property type="entry name" value="WD40_repeat_dom_sf"/>
</dbReference>
<dbReference type="InterPro" id="IPR001680">
    <property type="entry name" value="WD40_rpt"/>
</dbReference>
<proteinExistence type="predicted"/>
<organism evidence="2 3">
    <name type="scientific">Stephanodiscus triporus</name>
    <dbReference type="NCBI Taxonomy" id="2934178"/>
    <lineage>
        <taxon>Eukaryota</taxon>
        <taxon>Sar</taxon>
        <taxon>Stramenopiles</taxon>
        <taxon>Ochrophyta</taxon>
        <taxon>Bacillariophyta</taxon>
        <taxon>Coscinodiscophyceae</taxon>
        <taxon>Thalassiosirophycidae</taxon>
        <taxon>Stephanodiscales</taxon>
        <taxon>Stephanodiscaceae</taxon>
        <taxon>Stephanodiscus</taxon>
    </lineage>
</organism>
<dbReference type="AlphaFoldDB" id="A0ABD3NMV2"/>
<comment type="caution">
    <text evidence="2">The sequence shown here is derived from an EMBL/GenBank/DDBJ whole genome shotgun (WGS) entry which is preliminary data.</text>
</comment>
<dbReference type="EMBL" id="JALLAZ020001308">
    <property type="protein sequence ID" value="KAL3777178.1"/>
    <property type="molecule type" value="Genomic_DNA"/>
</dbReference>
<name>A0ABD3NMV2_9STRA</name>
<dbReference type="Gene3D" id="2.130.10.10">
    <property type="entry name" value="YVTN repeat-like/Quinoprotein amine dehydrogenase"/>
    <property type="match status" value="1"/>
</dbReference>
<reference evidence="2 3" key="1">
    <citation type="submission" date="2024-10" db="EMBL/GenBank/DDBJ databases">
        <title>Updated reference genomes for cyclostephanoid diatoms.</title>
        <authorList>
            <person name="Roberts W.R."/>
            <person name="Alverson A.J."/>
        </authorList>
    </citation>
    <scope>NUCLEOTIDE SEQUENCE [LARGE SCALE GENOMIC DNA]</scope>
    <source>
        <strain evidence="2 3">AJA276-08</strain>
    </source>
</reference>
<feature type="repeat" description="WD" evidence="1">
    <location>
        <begin position="298"/>
        <end position="330"/>
    </location>
</feature>
<dbReference type="PANTHER" id="PTHR19879">
    <property type="entry name" value="TRANSCRIPTION INITIATION FACTOR TFIID"/>
    <property type="match status" value="1"/>
</dbReference>
<dbReference type="Pfam" id="PF00400">
    <property type="entry name" value="WD40"/>
    <property type="match status" value="2"/>
</dbReference>
<dbReference type="InterPro" id="IPR015943">
    <property type="entry name" value="WD40/YVTN_repeat-like_dom_sf"/>
</dbReference>
<dbReference type="Proteomes" id="UP001530315">
    <property type="component" value="Unassembled WGS sequence"/>
</dbReference>
<dbReference type="PANTHER" id="PTHR19879:SF9">
    <property type="entry name" value="TRANSCRIPTION INITIATION FACTOR TFIID SUBUNIT 5"/>
    <property type="match status" value="1"/>
</dbReference>
<accession>A0ABD3NMV2</accession>
<sequence>MTVDCTECLVPKDYDGDDEGRSRATLGFAALDIVRNYCGADTAAGNEVVVASQLGGRVCVWVRLDQVLIDKGVTVADGNPATREERMRFIRPQAEFTLSSATGTTLAIRPPSLANYYSREDNDILVALGCANGAVVLCKTNVLAARPGGGTAGSLGTAVVGDSSSSSATSPGETINILSDSTPGEIVATIGGGHACVMSLAFHPTSPNSFVVGRKDGTIDIYSSAIDDHYHNTGGLSFRRMHRFLHSSFPVRALAFSQPDGALLFAGDDYGKLYSYDASCNNARTNMTAPVKLVACALTAHKGWVMNLTPFPDGKRVATCGSDRSVKVWDCGMGLASSTPVHSFEGVHNGLVWGLDCGRVVGVSTGGFSGGRLKLISCGNDGVMQVFSCDQGEPAECSARLVTSNAECDKMVAQKLGEKCLGTAIAGQKSKLAKVLQCV</sequence>
<evidence type="ECO:0000313" key="2">
    <source>
        <dbReference type="EMBL" id="KAL3777178.1"/>
    </source>
</evidence>
<dbReference type="PROSITE" id="PS50294">
    <property type="entry name" value="WD_REPEATS_REGION"/>
    <property type="match status" value="1"/>
</dbReference>
<evidence type="ECO:0008006" key="4">
    <source>
        <dbReference type="Google" id="ProtNLM"/>
    </source>
</evidence>
<dbReference type="SMART" id="SM00320">
    <property type="entry name" value="WD40"/>
    <property type="match status" value="4"/>
</dbReference>
<evidence type="ECO:0000256" key="1">
    <source>
        <dbReference type="PROSITE-ProRule" id="PRU00221"/>
    </source>
</evidence>
<dbReference type="SUPFAM" id="SSF50978">
    <property type="entry name" value="WD40 repeat-like"/>
    <property type="match status" value="1"/>
</dbReference>